<dbReference type="Proteomes" id="UP000642673">
    <property type="component" value="Unassembled WGS sequence"/>
</dbReference>
<gene>
    <name evidence="1" type="ORF">GCM10010347_37830</name>
</gene>
<organism evidence="1 2">
    <name type="scientific">Streptomyces cirratus</name>
    <dbReference type="NCBI Taxonomy" id="68187"/>
    <lineage>
        <taxon>Bacteria</taxon>
        <taxon>Bacillati</taxon>
        <taxon>Actinomycetota</taxon>
        <taxon>Actinomycetes</taxon>
        <taxon>Kitasatosporales</taxon>
        <taxon>Streptomycetaceae</taxon>
        <taxon>Streptomyces</taxon>
    </lineage>
</organism>
<proteinExistence type="predicted"/>
<sequence length="99" mass="10420">MRGTGWLLGLGERAPGGSRLAGHNAAVVCGVTPFEGTESNRPPGRVNRPAGASDSWQLWAGWVQLVVEAVRFGGWVRVGRPGGVRRCAAWRGGTARGRA</sequence>
<comment type="caution">
    <text evidence="1">The sequence shown here is derived from an EMBL/GenBank/DDBJ whole genome shotgun (WGS) entry which is preliminary data.</text>
</comment>
<accession>A0ABQ3EUS3</accession>
<dbReference type="EMBL" id="BMVP01000006">
    <property type="protein sequence ID" value="GHB64246.1"/>
    <property type="molecule type" value="Genomic_DNA"/>
</dbReference>
<evidence type="ECO:0000313" key="2">
    <source>
        <dbReference type="Proteomes" id="UP000642673"/>
    </source>
</evidence>
<keyword evidence="2" id="KW-1185">Reference proteome</keyword>
<name>A0ABQ3EUS3_9ACTN</name>
<evidence type="ECO:0000313" key="1">
    <source>
        <dbReference type="EMBL" id="GHB64246.1"/>
    </source>
</evidence>
<protein>
    <submittedName>
        <fullName evidence="1">Uncharacterized protein</fullName>
    </submittedName>
</protein>
<reference evidence="2" key="1">
    <citation type="journal article" date="2019" name="Int. J. Syst. Evol. Microbiol.">
        <title>The Global Catalogue of Microorganisms (GCM) 10K type strain sequencing project: providing services to taxonomists for standard genome sequencing and annotation.</title>
        <authorList>
            <consortium name="The Broad Institute Genomics Platform"/>
            <consortium name="The Broad Institute Genome Sequencing Center for Infectious Disease"/>
            <person name="Wu L."/>
            <person name="Ma J."/>
        </authorList>
    </citation>
    <scope>NUCLEOTIDE SEQUENCE [LARGE SCALE GENOMIC DNA]</scope>
    <source>
        <strain evidence="2">JCM 4738</strain>
    </source>
</reference>